<reference evidence="1 2" key="1">
    <citation type="submission" date="2020-12" db="EMBL/GenBank/DDBJ databases">
        <title>HMF7856_wgs.fasta genome submission.</title>
        <authorList>
            <person name="Kang H."/>
            <person name="Kim H."/>
            <person name="Joh K."/>
        </authorList>
    </citation>
    <scope>NUCLEOTIDE SEQUENCE [LARGE SCALE GENOMIC DNA]</scope>
    <source>
        <strain evidence="1 2">HMF7856</strain>
    </source>
</reference>
<dbReference type="KEGG" id="mgik:GO620_013230"/>
<evidence type="ECO:0000313" key="1">
    <source>
        <dbReference type="EMBL" id="QQL49132.1"/>
    </source>
</evidence>
<dbReference type="InterPro" id="IPR025514">
    <property type="entry name" value="DUF4402"/>
</dbReference>
<evidence type="ECO:0000313" key="2">
    <source>
        <dbReference type="Proteomes" id="UP000429232"/>
    </source>
</evidence>
<proteinExistence type="predicted"/>
<dbReference type="Pfam" id="PF14352">
    <property type="entry name" value="DUF4402"/>
    <property type="match status" value="1"/>
</dbReference>
<organism evidence="1 2">
    <name type="scientific">Mucilaginibacter ginkgonis</name>
    <dbReference type="NCBI Taxonomy" id="2682091"/>
    <lineage>
        <taxon>Bacteria</taxon>
        <taxon>Pseudomonadati</taxon>
        <taxon>Bacteroidota</taxon>
        <taxon>Sphingobacteriia</taxon>
        <taxon>Sphingobacteriales</taxon>
        <taxon>Sphingobacteriaceae</taxon>
        <taxon>Mucilaginibacter</taxon>
    </lineage>
</organism>
<dbReference type="EMBL" id="CP066775">
    <property type="protein sequence ID" value="QQL49132.1"/>
    <property type="molecule type" value="Genomic_DNA"/>
</dbReference>
<keyword evidence="2" id="KW-1185">Reference proteome</keyword>
<protein>
    <submittedName>
        <fullName evidence="1">DUF4402 domain-containing protein</fullName>
    </submittedName>
</protein>
<dbReference type="Proteomes" id="UP000429232">
    <property type="component" value="Chromosome"/>
</dbReference>
<dbReference type="RefSeq" id="WP_157526910.1">
    <property type="nucleotide sequence ID" value="NZ_CP066775.1"/>
</dbReference>
<name>A0A6I4IP63_9SPHI</name>
<accession>A0A6I4IP63</accession>
<gene>
    <name evidence="1" type="ORF">GO620_013230</name>
</gene>
<sequence length="174" mass="17947">MRADPIKIIPTKNVALATITFCMLMLCALISFAQPQKPPRPIKVTIGNAQGLQFGAFSQTGSGGTVQVTSTGSRSSSGSIILLNLGYTYAPAIYNIDSEPGVVVTIVNGSDVTLTGSGGGTMSLHLGSSTPTSPFVVPRTPSPYPVYIGGTLTVNTGSVPGNYTGSFNITFVQQ</sequence>
<dbReference type="AlphaFoldDB" id="A0A6I4IP63"/>